<evidence type="ECO:0000256" key="7">
    <source>
        <dbReference type="ARBA" id="ARBA00031011"/>
    </source>
</evidence>
<comment type="catalytic activity">
    <reaction evidence="9">
        <text>2-oxoglutarate + O2 + 2 H(+) = ethene + 3 CO2 + H2O</text>
        <dbReference type="Rhea" id="RHEA:31523"/>
        <dbReference type="ChEBI" id="CHEBI:15377"/>
        <dbReference type="ChEBI" id="CHEBI:15378"/>
        <dbReference type="ChEBI" id="CHEBI:15379"/>
        <dbReference type="ChEBI" id="CHEBI:16526"/>
        <dbReference type="ChEBI" id="CHEBI:16810"/>
        <dbReference type="ChEBI" id="CHEBI:18153"/>
        <dbReference type="EC" id="1.13.12.19"/>
    </reaction>
</comment>
<keyword evidence="14" id="KW-1185">Reference proteome</keyword>
<dbReference type="Gene3D" id="2.60.120.330">
    <property type="entry name" value="B-lactam Antibiotic, Isopenicillin N Synthase, Chain"/>
    <property type="match status" value="1"/>
</dbReference>
<proteinExistence type="inferred from homology"/>
<dbReference type="EMBL" id="CP115174">
    <property type="protein sequence ID" value="WBO23124.1"/>
    <property type="molecule type" value="Genomic_DNA"/>
</dbReference>
<dbReference type="Pfam" id="PF03171">
    <property type="entry name" value="2OG-FeII_Oxy"/>
    <property type="match status" value="1"/>
</dbReference>
<evidence type="ECO:0000256" key="1">
    <source>
        <dbReference type="ARBA" id="ARBA00001954"/>
    </source>
</evidence>
<evidence type="ECO:0000313" key="13">
    <source>
        <dbReference type="EMBL" id="WBO23124.1"/>
    </source>
</evidence>
<comment type="catalytic activity">
    <reaction evidence="10">
        <text>L-arginine + 2-oxoglutarate + O2 = guanidine + L-glutamate 5-semialdehyde + succinate + CO2</text>
        <dbReference type="Rhea" id="RHEA:31535"/>
        <dbReference type="ChEBI" id="CHEBI:15379"/>
        <dbReference type="ChEBI" id="CHEBI:16526"/>
        <dbReference type="ChEBI" id="CHEBI:16810"/>
        <dbReference type="ChEBI" id="CHEBI:30031"/>
        <dbReference type="ChEBI" id="CHEBI:30087"/>
        <dbReference type="ChEBI" id="CHEBI:32682"/>
        <dbReference type="ChEBI" id="CHEBI:58066"/>
        <dbReference type="EC" id="1.14.20.7"/>
    </reaction>
</comment>
<evidence type="ECO:0000259" key="12">
    <source>
        <dbReference type="PROSITE" id="PS51471"/>
    </source>
</evidence>
<dbReference type="InterPro" id="IPR050231">
    <property type="entry name" value="Iron_ascorbate_oxido_reductase"/>
</dbReference>
<evidence type="ECO:0000313" key="14">
    <source>
        <dbReference type="Proteomes" id="UP001210865"/>
    </source>
</evidence>
<comment type="cofactor">
    <cofactor evidence="1">
        <name>Fe(2+)</name>
        <dbReference type="ChEBI" id="CHEBI:29033"/>
    </cofactor>
</comment>
<evidence type="ECO:0000256" key="2">
    <source>
        <dbReference type="ARBA" id="ARBA00004767"/>
    </source>
</evidence>
<dbReference type="InterPro" id="IPR027443">
    <property type="entry name" value="IPNS-like_sf"/>
</dbReference>
<evidence type="ECO:0000256" key="5">
    <source>
        <dbReference type="ARBA" id="ARBA00019045"/>
    </source>
</evidence>
<sequence length="326" mass="35579">MDSITIPPATPATGAPPAAVASVSLARFADDRAAFARELGDSFERYGFAVIADHGISAELIGRAEDAAKALFALPEAVKRAYHIPGTGGARGYTPFGIETAKDATAVDLKEFWHVGRELADGHRYGGQMAANLWPPELAGFRDVMLELFAAFDATGARLLEAIARYLGLAPDFFVDPVADGNSVLRLLHYPPVTHDGPSIRAGAHEDINTITLLLGAEEAGLEILDRDGQWLSVTPKQGELAVNVGDMLQRLTNNRLRSTTHRVANPASARRGHARYSMPFFLHFRPDYLIETLPGCIDADHPNRYPDPITAHDYLMHRLREIRLL</sequence>
<accession>A0ABY7NNM2</accession>
<evidence type="ECO:0000256" key="6">
    <source>
        <dbReference type="ARBA" id="ARBA00022666"/>
    </source>
</evidence>
<gene>
    <name evidence="13" type="ORF">PBT88_03000</name>
</gene>
<evidence type="ECO:0000256" key="4">
    <source>
        <dbReference type="ARBA" id="ARBA00012531"/>
    </source>
</evidence>
<keyword evidence="6" id="KW-0266">Ethylene biosynthesis</keyword>
<evidence type="ECO:0000256" key="11">
    <source>
        <dbReference type="RuleBase" id="RU003682"/>
    </source>
</evidence>
<dbReference type="InterPro" id="IPR044861">
    <property type="entry name" value="IPNS-like_FE2OG_OXY"/>
</dbReference>
<dbReference type="InterPro" id="IPR026992">
    <property type="entry name" value="DIOX_N"/>
</dbReference>
<comment type="pathway">
    <text evidence="2">Alkene biosynthesis; ethylene biosynthesis via 2-oxoglutarate.</text>
</comment>
<dbReference type="Pfam" id="PF14226">
    <property type="entry name" value="DIOX_N"/>
    <property type="match status" value="1"/>
</dbReference>
<evidence type="ECO:0000256" key="9">
    <source>
        <dbReference type="ARBA" id="ARBA00047725"/>
    </source>
</evidence>
<reference evidence="13 14" key="1">
    <citation type="submission" date="2022-12" db="EMBL/GenBank/DDBJ databases">
        <title>Sphingomonas abieness sp. nov., an endophytic bacterium isolated from Abies koreana.</title>
        <authorList>
            <person name="Jiang L."/>
            <person name="Lee J."/>
        </authorList>
    </citation>
    <scope>NUCLEOTIDE SEQUENCE [LARGE SCALE GENOMIC DNA]</scope>
    <source>
        <strain evidence="14">PAMB 00755</strain>
    </source>
</reference>
<dbReference type="Proteomes" id="UP001210865">
    <property type="component" value="Chromosome"/>
</dbReference>
<evidence type="ECO:0000256" key="10">
    <source>
        <dbReference type="ARBA" id="ARBA00049359"/>
    </source>
</evidence>
<feature type="domain" description="Fe2OG dioxygenase" evidence="12">
    <location>
        <begin position="180"/>
        <end position="285"/>
    </location>
</feature>
<evidence type="ECO:0000256" key="3">
    <source>
        <dbReference type="ARBA" id="ARBA00012293"/>
    </source>
</evidence>
<protein>
    <recommendedName>
        <fullName evidence="5">2-oxoglutarate-dependent ethylene/succinate-forming enzyme</fullName>
        <ecNumber evidence="4">1.13.12.19</ecNumber>
        <ecNumber evidence="3">1.14.20.7</ecNumber>
    </recommendedName>
    <alternativeName>
        <fullName evidence="7">2-oxoglutarate dioxygenase (ethylene-forming)</fullName>
    </alternativeName>
    <alternativeName>
        <fullName evidence="8">2-oxoglutarate/L-arginine monooxygenase/decarboxylase (succinate-forming)</fullName>
    </alternativeName>
</protein>
<dbReference type="EC" id="1.14.20.7" evidence="3"/>
<dbReference type="PROSITE" id="PS51471">
    <property type="entry name" value="FE2OG_OXY"/>
    <property type="match status" value="1"/>
</dbReference>
<keyword evidence="11" id="KW-0560">Oxidoreductase</keyword>
<evidence type="ECO:0000256" key="8">
    <source>
        <dbReference type="ARBA" id="ARBA00031282"/>
    </source>
</evidence>
<comment type="similarity">
    <text evidence="11">Belongs to the iron/ascorbate-dependent oxidoreductase family.</text>
</comment>
<dbReference type="RefSeq" id="WP_270077759.1">
    <property type="nucleotide sequence ID" value="NZ_CP115174.1"/>
</dbReference>
<organism evidence="13 14">
    <name type="scientific">Sphingomonas abietis</name>
    <dbReference type="NCBI Taxonomy" id="3012344"/>
    <lineage>
        <taxon>Bacteria</taxon>
        <taxon>Pseudomonadati</taxon>
        <taxon>Pseudomonadota</taxon>
        <taxon>Alphaproteobacteria</taxon>
        <taxon>Sphingomonadales</taxon>
        <taxon>Sphingomonadaceae</taxon>
        <taxon>Sphingomonas</taxon>
    </lineage>
</organism>
<keyword evidence="11" id="KW-0479">Metal-binding</keyword>
<dbReference type="EC" id="1.13.12.19" evidence="4"/>
<dbReference type="PANTHER" id="PTHR47990">
    <property type="entry name" value="2-OXOGLUTARATE (2OG) AND FE(II)-DEPENDENT OXYGENASE SUPERFAMILY PROTEIN-RELATED"/>
    <property type="match status" value="1"/>
</dbReference>
<dbReference type="InterPro" id="IPR005123">
    <property type="entry name" value="Oxoglu/Fe-dep_dioxygenase_dom"/>
</dbReference>
<keyword evidence="11" id="KW-0408">Iron</keyword>
<name>A0ABY7NNM2_9SPHN</name>
<dbReference type="SUPFAM" id="SSF51197">
    <property type="entry name" value="Clavaminate synthase-like"/>
    <property type="match status" value="1"/>
</dbReference>